<sequence length="188" mass="20575">MRRMATALTLCAGFALPQAAAACAQLSAQVWMCDRGTPWEEATWDTVGDGSTRYLGEVILNFTEEWPGYDIADGTSTLEEQYETYSAWIAADGGPAPDVLKVDRIDTPMGTTLRHMQYDEIEGDRTMSAVMLSDVGSARIMLYLDTTDTMPLDEMDKMSFEVAMMLRDTCADEISCAAPIPAAALDTE</sequence>
<dbReference type="GeneID" id="94022141"/>
<reference evidence="3" key="1">
    <citation type="submission" date="2016-10" db="EMBL/GenBank/DDBJ databases">
        <authorList>
            <person name="Varghese N."/>
            <person name="Submissions S."/>
        </authorList>
    </citation>
    <scope>NUCLEOTIDE SEQUENCE [LARGE SCALE GENOMIC DNA]</scope>
    <source>
        <strain evidence="3">DSM 10014</strain>
    </source>
</reference>
<dbReference type="AlphaFoldDB" id="A0A1H2TFX3"/>
<keyword evidence="1" id="KW-0732">Signal</keyword>
<evidence type="ECO:0000313" key="3">
    <source>
        <dbReference type="Proteomes" id="UP000183076"/>
    </source>
</evidence>
<feature type="signal peptide" evidence="1">
    <location>
        <begin position="1"/>
        <end position="21"/>
    </location>
</feature>
<dbReference type="PROSITE" id="PS51257">
    <property type="entry name" value="PROKAR_LIPOPROTEIN"/>
    <property type="match status" value="1"/>
</dbReference>
<gene>
    <name evidence="2" type="ORF">SAMN04488041_102139</name>
</gene>
<accession>A0A1H2TFX3</accession>
<evidence type="ECO:0000256" key="1">
    <source>
        <dbReference type="SAM" id="SignalP"/>
    </source>
</evidence>
<dbReference type="EMBL" id="FNNB01000002">
    <property type="protein sequence ID" value="SDW42154.1"/>
    <property type="molecule type" value="Genomic_DNA"/>
</dbReference>
<evidence type="ECO:0000313" key="2">
    <source>
        <dbReference type="EMBL" id="SDW42154.1"/>
    </source>
</evidence>
<organism evidence="2 3">
    <name type="scientific">Sulfitobacter pontiacus</name>
    <dbReference type="NCBI Taxonomy" id="60137"/>
    <lineage>
        <taxon>Bacteria</taxon>
        <taxon>Pseudomonadati</taxon>
        <taxon>Pseudomonadota</taxon>
        <taxon>Alphaproteobacteria</taxon>
        <taxon>Rhodobacterales</taxon>
        <taxon>Roseobacteraceae</taxon>
        <taxon>Sulfitobacter</taxon>
    </lineage>
</organism>
<dbReference type="STRING" id="60137.SAMN04488041_102139"/>
<name>A0A1H2TFX3_9RHOB</name>
<feature type="chain" id="PRO_5010377562" evidence="1">
    <location>
        <begin position="22"/>
        <end position="188"/>
    </location>
</feature>
<proteinExistence type="predicted"/>
<protein>
    <submittedName>
        <fullName evidence="2">Uncharacterized protein</fullName>
    </submittedName>
</protein>
<dbReference type="Proteomes" id="UP000183076">
    <property type="component" value="Unassembled WGS sequence"/>
</dbReference>
<dbReference type="RefSeq" id="WP_074634884.1">
    <property type="nucleotide sequence ID" value="NZ_CP160849.1"/>
</dbReference>